<evidence type="ECO:0000313" key="3">
    <source>
        <dbReference type="Proteomes" id="UP001213681"/>
    </source>
</evidence>
<reference evidence="2" key="1">
    <citation type="submission" date="2022-12" db="EMBL/GenBank/DDBJ databases">
        <authorList>
            <person name="Petersen C."/>
        </authorList>
    </citation>
    <scope>NUCLEOTIDE SEQUENCE</scope>
    <source>
        <strain evidence="2">IBT 16125</strain>
    </source>
</reference>
<evidence type="ECO:0000259" key="1">
    <source>
        <dbReference type="Pfam" id="PF13460"/>
    </source>
</evidence>
<dbReference type="Pfam" id="PF13460">
    <property type="entry name" value="NAD_binding_10"/>
    <property type="match status" value="1"/>
</dbReference>
<proteinExistence type="predicted"/>
<reference evidence="2" key="2">
    <citation type="journal article" date="2023" name="IMA Fungus">
        <title>Comparative genomic study of the Penicillium genus elucidates a diverse pangenome and 15 lateral gene transfer events.</title>
        <authorList>
            <person name="Petersen C."/>
            <person name="Sorensen T."/>
            <person name="Nielsen M.R."/>
            <person name="Sondergaard T.E."/>
            <person name="Sorensen J.L."/>
            <person name="Fitzpatrick D.A."/>
            <person name="Frisvad J.C."/>
            <person name="Nielsen K.L."/>
        </authorList>
    </citation>
    <scope>NUCLEOTIDE SEQUENCE</scope>
    <source>
        <strain evidence="2">IBT 16125</strain>
    </source>
</reference>
<dbReference type="Proteomes" id="UP001213681">
    <property type="component" value="Unassembled WGS sequence"/>
</dbReference>
<comment type="caution">
    <text evidence="2">The sequence shown here is derived from an EMBL/GenBank/DDBJ whole genome shotgun (WGS) entry which is preliminary data.</text>
</comment>
<dbReference type="GO" id="GO:0004029">
    <property type="term" value="F:aldehyde dehydrogenase (NAD+) activity"/>
    <property type="evidence" value="ECO:0007669"/>
    <property type="project" value="TreeGrafter"/>
</dbReference>
<evidence type="ECO:0000313" key="2">
    <source>
        <dbReference type="EMBL" id="KAJ5438718.1"/>
    </source>
</evidence>
<dbReference type="InterPro" id="IPR036291">
    <property type="entry name" value="NAD(P)-bd_dom_sf"/>
</dbReference>
<sequence>MARIFLTGASGLIGGDVLHALKTTHPDYNISALVRDSTKAATVSKAYPDVRIVLGDLDFASLIEEEASRADVVVHAAANKHINSVQAIVRGLAKHRGPKPVHLIQVSGASLLSIPDIVNKTFGEGPAKIYRDIDDIDEIRDIIQKNADKRVVDHFLLNATGPKTAIVFPPIIYGQGRGPVNQRSIQVPEISRVAIEKRQTFQVGKGESTWSNIHVSDLSDMFVKLVEKAVEGAEGDLWNQNGLYFVRGGPELSFGKISQLVAESAHKLGLTESVTVKSITPSEADALSPAASVFWGTNARQAPQRAMQLLGWTPRAHSLEEEIPKTVRLEAIRLAK</sequence>
<dbReference type="GO" id="GO:0005737">
    <property type="term" value="C:cytoplasm"/>
    <property type="evidence" value="ECO:0007669"/>
    <property type="project" value="TreeGrafter"/>
</dbReference>
<name>A0AAD6FYA2_9EURO</name>
<dbReference type="InterPro" id="IPR016040">
    <property type="entry name" value="NAD(P)-bd_dom"/>
</dbReference>
<dbReference type="Gene3D" id="3.40.50.720">
    <property type="entry name" value="NAD(P)-binding Rossmann-like Domain"/>
    <property type="match status" value="1"/>
</dbReference>
<dbReference type="EMBL" id="JAPVEA010000008">
    <property type="protein sequence ID" value="KAJ5438718.1"/>
    <property type="molecule type" value="Genomic_DNA"/>
</dbReference>
<accession>A0AAD6FYA2</accession>
<gene>
    <name evidence="2" type="ORF">N7458_009716</name>
</gene>
<dbReference type="PANTHER" id="PTHR48079:SF8">
    <property type="entry name" value="NAD(P)-BINDING DOMAIN-CONTAINING PROTEIN"/>
    <property type="match status" value="1"/>
</dbReference>
<protein>
    <recommendedName>
        <fullName evidence="1">NAD(P)-binding domain-containing protein</fullName>
    </recommendedName>
</protein>
<dbReference type="PANTHER" id="PTHR48079">
    <property type="entry name" value="PROTEIN YEEZ"/>
    <property type="match status" value="1"/>
</dbReference>
<dbReference type="AlphaFoldDB" id="A0AAD6FYA2"/>
<feature type="domain" description="NAD(P)-binding" evidence="1">
    <location>
        <begin position="8"/>
        <end position="112"/>
    </location>
</feature>
<dbReference type="RefSeq" id="XP_056761947.1">
    <property type="nucleotide sequence ID" value="XM_056913098.1"/>
</dbReference>
<dbReference type="InterPro" id="IPR051783">
    <property type="entry name" value="NAD(P)-dependent_oxidoreduct"/>
</dbReference>
<dbReference type="SUPFAM" id="SSF51735">
    <property type="entry name" value="NAD(P)-binding Rossmann-fold domains"/>
    <property type="match status" value="1"/>
</dbReference>
<organism evidence="2 3">
    <name type="scientific">Penicillium daleae</name>
    <dbReference type="NCBI Taxonomy" id="63821"/>
    <lineage>
        <taxon>Eukaryota</taxon>
        <taxon>Fungi</taxon>
        <taxon>Dikarya</taxon>
        <taxon>Ascomycota</taxon>
        <taxon>Pezizomycotina</taxon>
        <taxon>Eurotiomycetes</taxon>
        <taxon>Eurotiomycetidae</taxon>
        <taxon>Eurotiales</taxon>
        <taxon>Aspergillaceae</taxon>
        <taxon>Penicillium</taxon>
    </lineage>
</organism>
<keyword evidence="3" id="KW-1185">Reference proteome</keyword>
<dbReference type="GeneID" id="81603341"/>